<dbReference type="RefSeq" id="WP_136454055.1">
    <property type="nucleotide sequence ID" value="NZ_SSWH01000006.1"/>
</dbReference>
<name>A0A4S5E4T8_9MICC</name>
<keyword evidence="1" id="KW-0812">Transmembrane</keyword>
<dbReference type="AlphaFoldDB" id="A0A4S5E4T8"/>
<dbReference type="Proteomes" id="UP000305233">
    <property type="component" value="Unassembled WGS sequence"/>
</dbReference>
<reference evidence="2 3" key="1">
    <citation type="submission" date="2019-04" db="EMBL/GenBank/DDBJ databases">
        <authorList>
            <person name="Liu Q."/>
            <person name="Xin Y.-H."/>
        </authorList>
    </citation>
    <scope>NUCLEOTIDE SEQUENCE [LARGE SCALE GENOMIC DNA]</scope>
    <source>
        <strain evidence="2 3">AM23</strain>
    </source>
</reference>
<keyword evidence="1" id="KW-0472">Membrane</keyword>
<dbReference type="EMBL" id="SSWH01000006">
    <property type="protein sequence ID" value="THJ66478.1"/>
    <property type="molecule type" value="Genomic_DNA"/>
</dbReference>
<evidence type="ECO:0000256" key="1">
    <source>
        <dbReference type="SAM" id="Phobius"/>
    </source>
</evidence>
<keyword evidence="3" id="KW-1185">Reference proteome</keyword>
<evidence type="ECO:0000313" key="2">
    <source>
        <dbReference type="EMBL" id="THJ66478.1"/>
    </source>
</evidence>
<gene>
    <name evidence="2" type="ORF">E8P82_08445</name>
</gene>
<feature type="transmembrane region" description="Helical" evidence="1">
    <location>
        <begin position="47"/>
        <end position="68"/>
    </location>
</feature>
<keyword evidence="1" id="KW-1133">Transmembrane helix</keyword>
<accession>A0A4S5E4T8</accession>
<sequence length="138" mass="14822">MARTLPPRPFTLRAALAVWLVIAVLLLVAAATFISSAALQNLDRAGSIGLGSLFGVVAILQLVLLLPLRRGRRSAREMLSTIGILLGVPILVRGTPGLSLIAGAMLLAVLLMWLPQSSDYFQLTQPKAKRKFRLPGSR</sequence>
<organism evidence="2 3">
    <name type="scientific">Arthrobacter echini</name>
    <dbReference type="NCBI Taxonomy" id="1529066"/>
    <lineage>
        <taxon>Bacteria</taxon>
        <taxon>Bacillati</taxon>
        <taxon>Actinomycetota</taxon>
        <taxon>Actinomycetes</taxon>
        <taxon>Micrococcales</taxon>
        <taxon>Micrococcaceae</taxon>
        <taxon>Arthrobacter</taxon>
    </lineage>
</organism>
<evidence type="ECO:0000313" key="3">
    <source>
        <dbReference type="Proteomes" id="UP000305233"/>
    </source>
</evidence>
<feature type="transmembrane region" description="Helical" evidence="1">
    <location>
        <begin position="75"/>
        <end position="92"/>
    </location>
</feature>
<protein>
    <submittedName>
        <fullName evidence="2">Uncharacterized protein</fullName>
    </submittedName>
</protein>
<proteinExistence type="predicted"/>
<comment type="caution">
    <text evidence="2">The sequence shown here is derived from an EMBL/GenBank/DDBJ whole genome shotgun (WGS) entry which is preliminary data.</text>
</comment>
<dbReference type="OrthoDB" id="4949978at2"/>